<reference evidence="1" key="1">
    <citation type="journal article" date="2020" name="Stud. Mycol.">
        <title>101 Dothideomycetes genomes: a test case for predicting lifestyles and emergence of pathogens.</title>
        <authorList>
            <person name="Haridas S."/>
            <person name="Albert R."/>
            <person name="Binder M."/>
            <person name="Bloem J."/>
            <person name="Labutti K."/>
            <person name="Salamov A."/>
            <person name="Andreopoulos B."/>
            <person name="Baker S."/>
            <person name="Barry K."/>
            <person name="Bills G."/>
            <person name="Bluhm B."/>
            <person name="Cannon C."/>
            <person name="Castanera R."/>
            <person name="Culley D."/>
            <person name="Daum C."/>
            <person name="Ezra D."/>
            <person name="Gonzalez J."/>
            <person name="Henrissat B."/>
            <person name="Kuo A."/>
            <person name="Liang C."/>
            <person name="Lipzen A."/>
            <person name="Lutzoni F."/>
            <person name="Magnuson J."/>
            <person name="Mondo S."/>
            <person name="Nolan M."/>
            <person name="Ohm R."/>
            <person name="Pangilinan J."/>
            <person name="Park H.-J."/>
            <person name="Ramirez L."/>
            <person name="Alfaro M."/>
            <person name="Sun H."/>
            <person name="Tritt A."/>
            <person name="Yoshinaga Y."/>
            <person name="Zwiers L.-H."/>
            <person name="Turgeon B."/>
            <person name="Goodwin S."/>
            <person name="Spatafora J."/>
            <person name="Crous P."/>
            <person name="Grigoriev I."/>
        </authorList>
    </citation>
    <scope>NUCLEOTIDE SEQUENCE</scope>
    <source>
        <strain evidence="1">CBS 279.74</strain>
    </source>
</reference>
<keyword evidence="2" id="KW-1185">Reference proteome</keyword>
<gene>
    <name evidence="1" type="ORF">K504DRAFT_531707</name>
</gene>
<organism evidence="1 2">
    <name type="scientific">Pleomassaria siparia CBS 279.74</name>
    <dbReference type="NCBI Taxonomy" id="1314801"/>
    <lineage>
        <taxon>Eukaryota</taxon>
        <taxon>Fungi</taxon>
        <taxon>Dikarya</taxon>
        <taxon>Ascomycota</taxon>
        <taxon>Pezizomycotina</taxon>
        <taxon>Dothideomycetes</taxon>
        <taxon>Pleosporomycetidae</taxon>
        <taxon>Pleosporales</taxon>
        <taxon>Pleomassariaceae</taxon>
        <taxon>Pleomassaria</taxon>
    </lineage>
</organism>
<protein>
    <submittedName>
        <fullName evidence="1">Uncharacterized protein</fullName>
    </submittedName>
</protein>
<evidence type="ECO:0000313" key="2">
    <source>
        <dbReference type="Proteomes" id="UP000799428"/>
    </source>
</evidence>
<accession>A0A6G1KJ41</accession>
<name>A0A6G1KJ41_9PLEO</name>
<dbReference type="AlphaFoldDB" id="A0A6G1KJ41"/>
<evidence type="ECO:0000313" key="1">
    <source>
        <dbReference type="EMBL" id="KAF2712643.1"/>
    </source>
</evidence>
<sequence length="189" mass="22158">MSIEFLNVFPGLPANASATHAHILDVPDDYHTYEQRSKPKLWDGIVTMLFKISPDTLKMFLSPKIKSFRLIFHFDENPWGEHKFIIWRRRTEVLVGSFEVHVEENLYEWDMRAKCTIGYDGVWETHFASHRSYCKRSLAHAWKGPYFSYKQFKMHDAANEGVRNGIAVCLGEQILIDKLWNVRHTLETA</sequence>
<dbReference type="Proteomes" id="UP000799428">
    <property type="component" value="Unassembled WGS sequence"/>
</dbReference>
<dbReference type="OrthoDB" id="5395789at2759"/>
<proteinExistence type="predicted"/>
<dbReference type="EMBL" id="MU005766">
    <property type="protein sequence ID" value="KAF2712643.1"/>
    <property type="molecule type" value="Genomic_DNA"/>
</dbReference>